<dbReference type="PRINTS" id="PR01217">
    <property type="entry name" value="PRICHEXTENSN"/>
</dbReference>
<dbReference type="Proteomes" id="UP000775547">
    <property type="component" value="Unassembled WGS sequence"/>
</dbReference>
<feature type="compositionally biased region" description="Pro residues" evidence="1">
    <location>
        <begin position="133"/>
        <end position="142"/>
    </location>
</feature>
<evidence type="ECO:0000256" key="1">
    <source>
        <dbReference type="SAM" id="MobiDB-lite"/>
    </source>
</evidence>
<dbReference type="InterPro" id="IPR002931">
    <property type="entry name" value="Transglutaminase-like"/>
</dbReference>
<feature type="compositionally biased region" description="Basic and acidic residues" evidence="1">
    <location>
        <begin position="24"/>
        <end position="34"/>
    </location>
</feature>
<dbReference type="PANTHER" id="PTHR46333:SF5">
    <property type="entry name" value="TRANSGLUTAMINASE-LIKE DOMAIN-CONTAINING PROTEIN"/>
    <property type="match status" value="1"/>
</dbReference>
<dbReference type="GO" id="GO:0005737">
    <property type="term" value="C:cytoplasm"/>
    <property type="evidence" value="ECO:0007669"/>
    <property type="project" value="TreeGrafter"/>
</dbReference>
<dbReference type="EMBL" id="JABCKV010000002">
    <property type="protein sequence ID" value="KAG5648476.1"/>
    <property type="molecule type" value="Genomic_DNA"/>
</dbReference>
<dbReference type="Pfam" id="PF01841">
    <property type="entry name" value="Transglut_core"/>
    <property type="match status" value="1"/>
</dbReference>
<feature type="compositionally biased region" description="Pro residues" evidence="1">
    <location>
        <begin position="149"/>
        <end position="162"/>
    </location>
</feature>
<dbReference type="PANTHER" id="PTHR46333">
    <property type="entry name" value="CYTOKINESIS PROTEIN 3"/>
    <property type="match status" value="1"/>
</dbReference>
<evidence type="ECO:0000313" key="3">
    <source>
        <dbReference type="EMBL" id="KAG5648476.1"/>
    </source>
</evidence>
<dbReference type="InterPro" id="IPR038765">
    <property type="entry name" value="Papain-like_cys_pep_sf"/>
</dbReference>
<evidence type="ECO:0000259" key="2">
    <source>
        <dbReference type="Pfam" id="PF01841"/>
    </source>
</evidence>
<gene>
    <name evidence="3" type="ORF">DXG03_003087</name>
</gene>
<keyword evidence="4" id="KW-1185">Reference proteome</keyword>
<name>A0A9P7KDW1_9AGAR</name>
<dbReference type="SUPFAM" id="SSF54001">
    <property type="entry name" value="Cysteine proteinases"/>
    <property type="match status" value="1"/>
</dbReference>
<dbReference type="InterPro" id="IPR052557">
    <property type="entry name" value="CAP/Cytokinesis_protein"/>
</dbReference>
<dbReference type="Gene3D" id="3.10.620.30">
    <property type="match status" value="1"/>
</dbReference>
<feature type="compositionally biased region" description="Pro residues" evidence="1">
    <location>
        <begin position="1"/>
        <end position="20"/>
    </location>
</feature>
<feature type="region of interest" description="Disordered" evidence="1">
    <location>
        <begin position="1"/>
        <end position="175"/>
    </location>
</feature>
<proteinExistence type="predicted"/>
<organism evidence="3 4">
    <name type="scientific">Asterophora parasitica</name>
    <dbReference type="NCBI Taxonomy" id="117018"/>
    <lineage>
        <taxon>Eukaryota</taxon>
        <taxon>Fungi</taxon>
        <taxon>Dikarya</taxon>
        <taxon>Basidiomycota</taxon>
        <taxon>Agaricomycotina</taxon>
        <taxon>Agaricomycetes</taxon>
        <taxon>Agaricomycetidae</taxon>
        <taxon>Agaricales</taxon>
        <taxon>Tricholomatineae</taxon>
        <taxon>Lyophyllaceae</taxon>
        <taxon>Asterophora</taxon>
    </lineage>
</organism>
<accession>A0A9P7KDW1</accession>
<dbReference type="AlphaFoldDB" id="A0A9P7KDW1"/>
<protein>
    <recommendedName>
        <fullName evidence="2">Transglutaminase-like domain-containing protein</fullName>
    </recommendedName>
</protein>
<comment type="caution">
    <text evidence="3">The sequence shown here is derived from an EMBL/GenBank/DDBJ whole genome shotgun (WGS) entry which is preliminary data.</text>
</comment>
<sequence>MSVAQPPLPPRRSIPPPPPLRSSTHTEVKEDEIPKGIAARIASLQLGQVGRTEPLLAKPPPVPTRRLSTPKPKPVFPEDGKHSNGKPVGSGAPPPIPPKWTRPSPDVLARALARRPPPPPVKRPSVHKLQNNPSPPPAPPDAGPRRRIPPIPARLPTPPPDPQSEFYEQAQDTTPGAPFRYDEQNSCLECRDFSHVDAHAALFPRHTVASLDNLAYDLTEPFPYEIEKARAIFTWLHHNIAYDADAFFSGNIQPSTAESTLSSGLAVCDGYSGLFKSLAERVGIQAHKVVGHGKGVGYEATGPGQPVPQYSSGHAWNCAFLDGNWHLIDACWGAGALDGSTYQQRFAPMWFTSPPVEFGKTHFPEDPSYQLASDEDGGPVSWEAYIMEPAGPVIFVDFYKLDLWPSALQPPSRYIQGGTRASFQVFKRCEHMSTAEADNFVFMVSFGNERVPLELNEGGGWSADVNIPRDAGEVSLYNVTTVSGRDAKGFGIQALKRALGRQGMTFGGLARWTVI</sequence>
<evidence type="ECO:0000313" key="4">
    <source>
        <dbReference type="Proteomes" id="UP000775547"/>
    </source>
</evidence>
<reference evidence="3" key="1">
    <citation type="submission" date="2020-07" db="EMBL/GenBank/DDBJ databases">
        <authorList>
            <person name="Nieuwenhuis M."/>
            <person name="Van De Peppel L.J.J."/>
        </authorList>
    </citation>
    <scope>NUCLEOTIDE SEQUENCE</scope>
    <source>
        <strain evidence="3">AP01</strain>
        <tissue evidence="3">Mycelium</tissue>
    </source>
</reference>
<reference evidence="3" key="2">
    <citation type="submission" date="2021-10" db="EMBL/GenBank/DDBJ databases">
        <title>Phylogenomics reveals ancestral predisposition of the termite-cultivated fungus Termitomyces towards a domesticated lifestyle.</title>
        <authorList>
            <person name="Auxier B."/>
            <person name="Grum-Grzhimaylo A."/>
            <person name="Cardenas M.E."/>
            <person name="Lodge J.D."/>
            <person name="Laessoe T."/>
            <person name="Pedersen O."/>
            <person name="Smith M.E."/>
            <person name="Kuyper T.W."/>
            <person name="Franco-Molano E.A."/>
            <person name="Baroni T.J."/>
            <person name="Aanen D.K."/>
        </authorList>
    </citation>
    <scope>NUCLEOTIDE SEQUENCE</scope>
    <source>
        <strain evidence="3">AP01</strain>
        <tissue evidence="3">Mycelium</tissue>
    </source>
</reference>
<feature type="domain" description="Transglutaminase-like" evidence="2">
    <location>
        <begin position="214"/>
        <end position="330"/>
    </location>
</feature>
<dbReference type="OrthoDB" id="6129702at2759"/>